<organism evidence="2 3">
    <name type="scientific">Cephalotrichum gorgonifer</name>
    <dbReference type="NCBI Taxonomy" id="2041049"/>
    <lineage>
        <taxon>Eukaryota</taxon>
        <taxon>Fungi</taxon>
        <taxon>Dikarya</taxon>
        <taxon>Ascomycota</taxon>
        <taxon>Pezizomycotina</taxon>
        <taxon>Sordariomycetes</taxon>
        <taxon>Hypocreomycetidae</taxon>
        <taxon>Microascales</taxon>
        <taxon>Microascaceae</taxon>
        <taxon>Cephalotrichum</taxon>
    </lineage>
</organism>
<dbReference type="EMBL" id="ONZQ02000013">
    <property type="protein sequence ID" value="SPO05605.1"/>
    <property type="molecule type" value="Genomic_DNA"/>
</dbReference>
<feature type="region of interest" description="Disordered" evidence="1">
    <location>
        <begin position="130"/>
        <end position="152"/>
    </location>
</feature>
<accession>A0AAE8N685</accession>
<dbReference type="SUPFAM" id="SSF81995">
    <property type="entry name" value="beta-sandwich domain of Sec23/24"/>
    <property type="match status" value="1"/>
</dbReference>
<protein>
    <submittedName>
        <fullName evidence="2">Uncharacterized protein</fullName>
    </submittedName>
</protein>
<evidence type="ECO:0000313" key="3">
    <source>
        <dbReference type="Proteomes" id="UP001187682"/>
    </source>
</evidence>
<reference evidence="2" key="1">
    <citation type="submission" date="2018-03" db="EMBL/GenBank/DDBJ databases">
        <authorList>
            <person name="Guldener U."/>
        </authorList>
    </citation>
    <scope>NUCLEOTIDE SEQUENCE</scope>
</reference>
<keyword evidence="3" id="KW-1185">Reference proteome</keyword>
<comment type="caution">
    <text evidence="2">The sequence shown here is derived from an EMBL/GenBank/DDBJ whole genome shotgun (WGS) entry which is preliminary data.</text>
</comment>
<evidence type="ECO:0000256" key="1">
    <source>
        <dbReference type="SAM" id="MobiDB-lite"/>
    </source>
</evidence>
<feature type="compositionally biased region" description="Pro residues" evidence="1">
    <location>
        <begin position="1"/>
        <end position="17"/>
    </location>
</feature>
<sequence>MAPSGSPPQPPPQPPSQQPQQQPSQQGQGQHSPSQQMGHYGLPHPMPPPGPSRQSSSFPPGRELPPLNSIARAGSTGSSMSISSMLGATALSSILYTLVKRDIRSGDTRFAENALDFNFGLDRLSTLQTTPDSRTAATVRSQRREHRGVASS</sequence>
<dbReference type="AlphaFoldDB" id="A0AAE8N685"/>
<feature type="compositionally biased region" description="Polar residues" evidence="1">
    <location>
        <begin position="130"/>
        <end position="140"/>
    </location>
</feature>
<dbReference type="Proteomes" id="UP001187682">
    <property type="component" value="Unassembled WGS sequence"/>
</dbReference>
<proteinExistence type="predicted"/>
<feature type="compositionally biased region" description="Low complexity" evidence="1">
    <location>
        <begin position="18"/>
        <end position="36"/>
    </location>
</feature>
<gene>
    <name evidence="2" type="ORF">DNG_08292</name>
</gene>
<evidence type="ECO:0000313" key="2">
    <source>
        <dbReference type="EMBL" id="SPO05605.1"/>
    </source>
</evidence>
<name>A0AAE8N685_9PEZI</name>
<feature type="region of interest" description="Disordered" evidence="1">
    <location>
        <begin position="1"/>
        <end position="81"/>
    </location>
</feature>